<keyword evidence="3" id="KW-1185">Reference proteome</keyword>
<protein>
    <recommendedName>
        <fullName evidence="1">DUF8156 domain-containing protein</fullName>
    </recommendedName>
</protein>
<gene>
    <name evidence="2" type="ORF">CLG94_08455</name>
</gene>
<reference evidence="3" key="2">
    <citation type="journal article" date="2018" name="Environ. Microbiol.">
        <title>Bloom of a denitrifying methanotroph, 'Candidatus Methylomirabilis limnetica', in a deep stratified lake.</title>
        <authorList>
            <person name="Graf J.S."/>
            <person name="Mayr M.J."/>
            <person name="Marchant H.K."/>
            <person name="Tienken D."/>
            <person name="Hach P.F."/>
            <person name="Brand A."/>
            <person name="Schubert C.J."/>
            <person name="Kuypers M.M."/>
            <person name="Milucka J."/>
        </authorList>
    </citation>
    <scope>NUCLEOTIDE SEQUENCE [LARGE SCALE GENOMIC DNA]</scope>
    <source>
        <strain evidence="3">Zug</strain>
    </source>
</reference>
<organism evidence="2 3">
    <name type="scientific">Candidatus Methylomirabilis limnetica</name>
    <dbReference type="NCBI Taxonomy" id="2033718"/>
    <lineage>
        <taxon>Bacteria</taxon>
        <taxon>Candidatus Methylomirabilota</taxon>
        <taxon>Candidatus Methylomirabilia</taxon>
        <taxon>Candidatus Methylomirabilales</taxon>
        <taxon>Candidatus Methylomirabilaceae</taxon>
        <taxon>Candidatus Methylomirabilis</taxon>
    </lineage>
</organism>
<dbReference type="RefSeq" id="WP_107562579.1">
    <property type="nucleotide sequence ID" value="NZ_NVQC01000022.1"/>
</dbReference>
<accession>A0A2T4TXG5</accession>
<dbReference type="EMBL" id="NVQC01000022">
    <property type="protein sequence ID" value="PTL35777.1"/>
    <property type="molecule type" value="Genomic_DNA"/>
</dbReference>
<comment type="caution">
    <text evidence="2">The sequence shown here is derived from an EMBL/GenBank/DDBJ whole genome shotgun (WGS) entry which is preliminary data.</text>
</comment>
<evidence type="ECO:0000313" key="3">
    <source>
        <dbReference type="Proteomes" id="UP000241436"/>
    </source>
</evidence>
<name>A0A2T4TXG5_9BACT</name>
<dbReference type="Pfam" id="PF26485">
    <property type="entry name" value="DUF8156"/>
    <property type="match status" value="1"/>
</dbReference>
<feature type="domain" description="DUF8156" evidence="1">
    <location>
        <begin position="1"/>
        <end position="85"/>
    </location>
</feature>
<sequence>MGRTLPTYNMLILQELDKDEWKRFRRALRRDDQELFDELFIAPKIQMQAGAYASNAKPFETMLICMLIELKQELRILEQRVAHTEGLAI</sequence>
<evidence type="ECO:0000259" key="1">
    <source>
        <dbReference type="Pfam" id="PF26485"/>
    </source>
</evidence>
<dbReference type="OrthoDB" id="9804972at2"/>
<dbReference type="Proteomes" id="UP000241436">
    <property type="component" value="Unassembled WGS sequence"/>
</dbReference>
<proteinExistence type="predicted"/>
<reference evidence="2 3" key="1">
    <citation type="submission" date="2017-09" db="EMBL/GenBank/DDBJ databases">
        <title>Bloom of a denitrifying methanotroph, Candidatus Methylomirabilis limnetica, in a deep stratified lake.</title>
        <authorList>
            <person name="Graf J.S."/>
            <person name="Marchant H.K."/>
            <person name="Tienken D."/>
            <person name="Hach P.F."/>
            <person name="Brand A."/>
            <person name="Schubert C.J."/>
            <person name="Kuypers M.M."/>
            <person name="Milucka J."/>
        </authorList>
    </citation>
    <scope>NUCLEOTIDE SEQUENCE [LARGE SCALE GENOMIC DNA]</scope>
    <source>
        <strain evidence="2 3">Zug</strain>
    </source>
</reference>
<dbReference type="InterPro" id="IPR058469">
    <property type="entry name" value="DUF8156"/>
</dbReference>
<dbReference type="AlphaFoldDB" id="A0A2T4TXG5"/>
<evidence type="ECO:0000313" key="2">
    <source>
        <dbReference type="EMBL" id="PTL35777.1"/>
    </source>
</evidence>